<feature type="compositionally biased region" description="Basic and acidic residues" evidence="1">
    <location>
        <begin position="143"/>
        <end position="152"/>
    </location>
</feature>
<proteinExistence type="predicted"/>
<reference evidence="2 3" key="2">
    <citation type="journal article" date="2013" name="Plant Cell Physiol.">
        <title>Rice Annotation Project Database (RAP-DB): an integrative and interactive database for rice genomics.</title>
        <authorList>
            <person name="Sakai H."/>
            <person name="Lee S.S."/>
            <person name="Tanaka T."/>
            <person name="Numa H."/>
            <person name="Kim J."/>
            <person name="Kawahara Y."/>
            <person name="Wakimoto H."/>
            <person name="Yang C.C."/>
            <person name="Iwamoto M."/>
            <person name="Abe T."/>
            <person name="Yamada Y."/>
            <person name="Muto A."/>
            <person name="Inokuchi H."/>
            <person name="Ikemura T."/>
            <person name="Matsumoto T."/>
            <person name="Sasaki T."/>
            <person name="Itoh T."/>
        </authorList>
    </citation>
    <scope>NUCLEOTIDE SEQUENCE [LARGE SCALE GENOMIC DNA]</scope>
    <source>
        <strain evidence="3">cv. Nipponbare</strain>
    </source>
</reference>
<feature type="region of interest" description="Disordered" evidence="1">
    <location>
        <begin position="143"/>
        <end position="179"/>
    </location>
</feature>
<dbReference type="EMBL" id="AP014967">
    <property type="protein sequence ID" value="BAT12280.1"/>
    <property type="molecule type" value="Genomic_DNA"/>
</dbReference>
<keyword evidence="3" id="KW-1185">Reference proteome</keyword>
<reference evidence="3" key="1">
    <citation type="journal article" date="2005" name="Nature">
        <title>The map-based sequence of the rice genome.</title>
        <authorList>
            <consortium name="International rice genome sequencing project (IRGSP)"/>
            <person name="Matsumoto T."/>
            <person name="Wu J."/>
            <person name="Kanamori H."/>
            <person name="Katayose Y."/>
            <person name="Fujisawa M."/>
            <person name="Namiki N."/>
            <person name="Mizuno H."/>
            <person name="Yamamoto K."/>
            <person name="Antonio B.A."/>
            <person name="Baba T."/>
            <person name="Sakata K."/>
            <person name="Nagamura Y."/>
            <person name="Aoki H."/>
            <person name="Arikawa K."/>
            <person name="Arita K."/>
            <person name="Bito T."/>
            <person name="Chiden Y."/>
            <person name="Fujitsuka N."/>
            <person name="Fukunaka R."/>
            <person name="Hamada M."/>
            <person name="Harada C."/>
            <person name="Hayashi A."/>
            <person name="Hijishita S."/>
            <person name="Honda M."/>
            <person name="Hosokawa S."/>
            <person name="Ichikawa Y."/>
            <person name="Idonuma A."/>
            <person name="Iijima M."/>
            <person name="Ikeda M."/>
            <person name="Ikeno M."/>
            <person name="Ito K."/>
            <person name="Ito S."/>
            <person name="Ito T."/>
            <person name="Ito Y."/>
            <person name="Ito Y."/>
            <person name="Iwabuchi A."/>
            <person name="Kamiya K."/>
            <person name="Karasawa W."/>
            <person name="Kurita K."/>
            <person name="Katagiri S."/>
            <person name="Kikuta A."/>
            <person name="Kobayashi H."/>
            <person name="Kobayashi N."/>
            <person name="Machita K."/>
            <person name="Maehara T."/>
            <person name="Masukawa M."/>
            <person name="Mizubayashi T."/>
            <person name="Mukai Y."/>
            <person name="Nagasaki H."/>
            <person name="Nagata Y."/>
            <person name="Naito S."/>
            <person name="Nakashima M."/>
            <person name="Nakama Y."/>
            <person name="Nakamichi Y."/>
            <person name="Nakamura M."/>
            <person name="Meguro A."/>
            <person name="Negishi M."/>
            <person name="Ohta I."/>
            <person name="Ohta T."/>
            <person name="Okamoto M."/>
            <person name="Ono N."/>
            <person name="Saji S."/>
            <person name="Sakaguchi M."/>
            <person name="Sakai K."/>
            <person name="Shibata M."/>
            <person name="Shimokawa T."/>
            <person name="Song J."/>
            <person name="Takazaki Y."/>
            <person name="Terasawa K."/>
            <person name="Tsugane M."/>
            <person name="Tsuji K."/>
            <person name="Ueda S."/>
            <person name="Waki K."/>
            <person name="Yamagata H."/>
            <person name="Yamamoto M."/>
            <person name="Yamamoto S."/>
            <person name="Yamane H."/>
            <person name="Yoshiki S."/>
            <person name="Yoshihara R."/>
            <person name="Yukawa K."/>
            <person name="Zhong H."/>
            <person name="Yano M."/>
            <person name="Yuan Q."/>
            <person name="Ouyang S."/>
            <person name="Liu J."/>
            <person name="Jones K.M."/>
            <person name="Gansberger K."/>
            <person name="Moffat K."/>
            <person name="Hill J."/>
            <person name="Bera J."/>
            <person name="Fadrosh D."/>
            <person name="Jin S."/>
            <person name="Johri S."/>
            <person name="Kim M."/>
            <person name="Overton L."/>
            <person name="Reardon M."/>
            <person name="Tsitrin T."/>
            <person name="Vuong H."/>
            <person name="Weaver B."/>
            <person name="Ciecko A."/>
            <person name="Tallon L."/>
            <person name="Jackson J."/>
            <person name="Pai G."/>
            <person name="Aken S.V."/>
            <person name="Utterback T."/>
            <person name="Reidmuller S."/>
            <person name="Feldblyum T."/>
            <person name="Hsiao J."/>
            <person name="Zismann V."/>
            <person name="Iobst S."/>
            <person name="de Vazeille A.R."/>
            <person name="Buell C.R."/>
            <person name="Ying K."/>
            <person name="Li Y."/>
            <person name="Lu T."/>
            <person name="Huang Y."/>
            <person name="Zhao Q."/>
            <person name="Feng Q."/>
            <person name="Zhang L."/>
            <person name="Zhu J."/>
            <person name="Weng Q."/>
            <person name="Mu J."/>
            <person name="Lu Y."/>
            <person name="Fan D."/>
            <person name="Liu Y."/>
            <person name="Guan J."/>
            <person name="Zhang Y."/>
            <person name="Yu S."/>
            <person name="Liu X."/>
            <person name="Zhang Y."/>
            <person name="Hong G."/>
            <person name="Han B."/>
            <person name="Choisne N."/>
            <person name="Demange N."/>
            <person name="Orjeda G."/>
            <person name="Samain S."/>
            <person name="Cattolico L."/>
            <person name="Pelletier E."/>
            <person name="Couloux A."/>
            <person name="Segurens B."/>
            <person name="Wincker P."/>
            <person name="D'Hont A."/>
            <person name="Scarpelli C."/>
            <person name="Weissenbach J."/>
            <person name="Salanoubat M."/>
            <person name="Quetier F."/>
            <person name="Yu Y."/>
            <person name="Kim H.R."/>
            <person name="Rambo T."/>
            <person name="Currie J."/>
            <person name="Collura K."/>
            <person name="Luo M."/>
            <person name="Yang T."/>
            <person name="Ammiraju J.S.S."/>
            <person name="Engler F."/>
            <person name="Soderlund C."/>
            <person name="Wing R.A."/>
            <person name="Palmer L.E."/>
            <person name="de la Bastide M."/>
            <person name="Spiegel L."/>
            <person name="Nascimento L."/>
            <person name="Zutavern T."/>
            <person name="O'Shaughnessy A."/>
            <person name="Dike S."/>
            <person name="Dedhia N."/>
            <person name="Preston R."/>
            <person name="Balija V."/>
            <person name="McCombie W.R."/>
            <person name="Chow T."/>
            <person name="Chen H."/>
            <person name="Chung M."/>
            <person name="Chen C."/>
            <person name="Shaw J."/>
            <person name="Wu H."/>
            <person name="Hsiao K."/>
            <person name="Chao Y."/>
            <person name="Chu M."/>
            <person name="Cheng C."/>
            <person name="Hour A."/>
            <person name="Lee P."/>
            <person name="Lin S."/>
            <person name="Lin Y."/>
            <person name="Liou J."/>
            <person name="Liu S."/>
            <person name="Hsing Y."/>
            <person name="Raghuvanshi S."/>
            <person name="Mohanty A."/>
            <person name="Bharti A.K."/>
            <person name="Gaur A."/>
            <person name="Gupta V."/>
            <person name="Kumar D."/>
            <person name="Ravi V."/>
            <person name="Vij S."/>
            <person name="Kapur A."/>
            <person name="Khurana P."/>
            <person name="Khurana P."/>
            <person name="Khurana J.P."/>
            <person name="Tyagi A.K."/>
            <person name="Gaikwad K."/>
            <person name="Singh A."/>
            <person name="Dalal V."/>
            <person name="Srivastava S."/>
            <person name="Dixit A."/>
            <person name="Pal A.K."/>
            <person name="Ghazi I.A."/>
            <person name="Yadav M."/>
            <person name="Pandit A."/>
            <person name="Bhargava A."/>
            <person name="Sureshbabu K."/>
            <person name="Batra K."/>
            <person name="Sharma T.R."/>
            <person name="Mohapatra T."/>
            <person name="Singh N.K."/>
            <person name="Messing J."/>
            <person name="Nelson A.B."/>
            <person name="Fuks G."/>
            <person name="Kavchok S."/>
            <person name="Keizer G."/>
            <person name="Linton E."/>
            <person name="Llaca V."/>
            <person name="Song R."/>
            <person name="Tanyolac B."/>
            <person name="Young S."/>
            <person name="Ho-Il K."/>
            <person name="Hahn J.H."/>
            <person name="Sangsakoo G."/>
            <person name="Vanavichit A."/>
            <person name="de Mattos Luiz.A.T."/>
            <person name="Zimmer P.D."/>
            <person name="Malone G."/>
            <person name="Dellagostin O."/>
            <person name="de Oliveira A.C."/>
            <person name="Bevan M."/>
            <person name="Bancroft I."/>
            <person name="Minx P."/>
            <person name="Cordum H."/>
            <person name="Wilson R."/>
            <person name="Cheng Z."/>
            <person name="Jin W."/>
            <person name="Jiang J."/>
            <person name="Leong S.A."/>
            <person name="Iwama H."/>
            <person name="Gojobori T."/>
            <person name="Itoh T."/>
            <person name="Niimura Y."/>
            <person name="Fujii Y."/>
            <person name="Habara T."/>
            <person name="Sakai H."/>
            <person name="Sato Y."/>
            <person name="Wilson G."/>
            <person name="Kumar K."/>
            <person name="McCouch S."/>
            <person name="Juretic N."/>
            <person name="Hoen D."/>
            <person name="Wright S."/>
            <person name="Bruskiewich R."/>
            <person name="Bureau T."/>
            <person name="Miyao A."/>
            <person name="Hirochika H."/>
            <person name="Nishikawa T."/>
            <person name="Kadowaki K."/>
            <person name="Sugiura M."/>
            <person name="Burr B."/>
            <person name="Sasaki T."/>
        </authorList>
    </citation>
    <scope>NUCLEOTIDE SEQUENCE [LARGE SCALE GENOMIC DNA]</scope>
    <source>
        <strain evidence="3">cv. Nipponbare</strain>
    </source>
</reference>
<dbReference type="InParanoid" id="A0A0P0XYD1"/>
<dbReference type="Proteomes" id="UP000059680">
    <property type="component" value="Chromosome 11"/>
</dbReference>
<feature type="non-terminal residue" evidence="2">
    <location>
        <position position="1"/>
    </location>
</feature>
<organism evidence="2 3">
    <name type="scientific">Oryza sativa subsp. japonica</name>
    <name type="common">Rice</name>
    <dbReference type="NCBI Taxonomy" id="39947"/>
    <lineage>
        <taxon>Eukaryota</taxon>
        <taxon>Viridiplantae</taxon>
        <taxon>Streptophyta</taxon>
        <taxon>Embryophyta</taxon>
        <taxon>Tracheophyta</taxon>
        <taxon>Spermatophyta</taxon>
        <taxon>Magnoliopsida</taxon>
        <taxon>Liliopsida</taxon>
        <taxon>Poales</taxon>
        <taxon>Poaceae</taxon>
        <taxon>BOP clade</taxon>
        <taxon>Oryzoideae</taxon>
        <taxon>Oryzeae</taxon>
        <taxon>Oryzinae</taxon>
        <taxon>Oryza</taxon>
        <taxon>Oryza sativa</taxon>
    </lineage>
</organism>
<dbReference type="PaxDb" id="39947-A0A0P0XYD1"/>
<accession>A0A0P0XYD1</accession>
<protein>
    <submittedName>
        <fullName evidence="2">Os11g0103050 protein</fullName>
    </submittedName>
</protein>
<evidence type="ECO:0000256" key="1">
    <source>
        <dbReference type="SAM" id="MobiDB-lite"/>
    </source>
</evidence>
<feature type="non-terminal residue" evidence="2">
    <location>
        <position position="233"/>
    </location>
</feature>
<dbReference type="AlphaFoldDB" id="A0A0P0XYD1"/>
<gene>
    <name evidence="2" type="ordered locus">Os11g0103050</name>
    <name evidence="2" type="ORF">OSNPB_110103050</name>
</gene>
<reference evidence="2 3" key="3">
    <citation type="journal article" date="2013" name="Rice">
        <title>Improvement of the Oryza sativa Nipponbare reference genome using next generation sequence and optical map data.</title>
        <authorList>
            <person name="Kawahara Y."/>
            <person name="de la Bastide M."/>
            <person name="Hamilton J.P."/>
            <person name="Kanamori H."/>
            <person name="McCombie W.R."/>
            <person name="Ouyang S."/>
            <person name="Schwartz D.C."/>
            <person name="Tanaka T."/>
            <person name="Wu J."/>
            <person name="Zhou S."/>
            <person name="Childs K.L."/>
            <person name="Davidson R.M."/>
            <person name="Lin H."/>
            <person name="Quesada-Ocampo L."/>
            <person name="Vaillancourt B."/>
            <person name="Sakai H."/>
            <person name="Lee S.S."/>
            <person name="Kim J."/>
            <person name="Numa H."/>
            <person name="Itoh T."/>
            <person name="Buell C.R."/>
            <person name="Matsumoto T."/>
        </authorList>
    </citation>
    <scope>NUCLEOTIDE SEQUENCE [LARGE SCALE GENOMIC DNA]</scope>
    <source>
        <strain evidence="3">cv. Nipponbare</strain>
    </source>
</reference>
<evidence type="ECO:0000313" key="2">
    <source>
        <dbReference type="EMBL" id="BAT12280.1"/>
    </source>
</evidence>
<name>A0A0P0XYD1_ORYSJ</name>
<evidence type="ECO:0000313" key="3">
    <source>
        <dbReference type="Proteomes" id="UP000059680"/>
    </source>
</evidence>
<sequence>LLAVALDEDVVCHAAGCHPCLPHLLQHGARSLHVPGRHQRGDDRGVGDVVGAARWRRLSLSPHRAQHGHHVLHAPGVHVPLHERGVHPGVGRVSLGKQRHLVLFPRLDDVLQHTALLVVADYVVVRDSPEQQADVGASFAHGLHDPLGRGDVAEADVGGDEGVERGGAGGETRGEDPVEHARDEVLAAGARAHLDEDVVGERVRRRVPGGHLVEEVAEADAVSGVSAGAERGV</sequence>